<evidence type="ECO:0000256" key="1">
    <source>
        <dbReference type="ARBA" id="ARBA00000900"/>
    </source>
</evidence>
<evidence type="ECO:0000313" key="15">
    <source>
        <dbReference type="Proteomes" id="UP000197138"/>
    </source>
</evidence>
<feature type="region of interest" description="Disordered" evidence="10">
    <location>
        <begin position="371"/>
        <end position="394"/>
    </location>
</feature>
<feature type="domain" description="RING-type" evidence="12">
    <location>
        <begin position="150"/>
        <end position="192"/>
    </location>
</feature>
<dbReference type="AlphaFoldDB" id="A0A218XUE6"/>
<dbReference type="GO" id="GO:0008270">
    <property type="term" value="F:zinc ion binding"/>
    <property type="evidence" value="ECO:0007669"/>
    <property type="project" value="UniProtKB-KW"/>
</dbReference>
<dbReference type="OrthoDB" id="9984778at2759"/>
<evidence type="ECO:0000256" key="3">
    <source>
        <dbReference type="ARBA" id="ARBA00012483"/>
    </source>
</evidence>
<protein>
    <recommendedName>
        <fullName evidence="3">RING-type E3 ubiquitin transferase</fullName>
        <ecNumber evidence="3">2.3.2.27</ecNumber>
    </recommendedName>
</protein>
<keyword evidence="11" id="KW-0812">Transmembrane</keyword>
<dbReference type="EMBL" id="MTKT01000797">
    <property type="protein sequence ID" value="OWM88276.1"/>
    <property type="molecule type" value="Genomic_DNA"/>
</dbReference>
<dbReference type="PANTHER" id="PTHR46913:SF22">
    <property type="entry name" value="RING-TYPE E3 UBIQUITIN TRANSFERASE"/>
    <property type="match status" value="1"/>
</dbReference>
<feature type="compositionally biased region" description="Low complexity" evidence="10">
    <location>
        <begin position="371"/>
        <end position="381"/>
    </location>
</feature>
<keyword evidence="16" id="KW-1185">Reference proteome</keyword>
<dbReference type="STRING" id="22663.A0A218XUE6"/>
<keyword evidence="5" id="KW-0479">Metal-binding</keyword>
<reference evidence="15" key="1">
    <citation type="journal article" date="2017" name="Plant J.">
        <title>The pomegranate (Punica granatum L.) genome and the genomics of punicalagin biosynthesis.</title>
        <authorList>
            <person name="Qin G."/>
            <person name="Xu C."/>
            <person name="Ming R."/>
            <person name="Tang H."/>
            <person name="Guyot R."/>
            <person name="Kramer E.M."/>
            <person name="Hu Y."/>
            <person name="Yi X."/>
            <person name="Qi Y."/>
            <person name="Xu X."/>
            <person name="Gao Z."/>
            <person name="Pan H."/>
            <person name="Jian J."/>
            <person name="Tian Y."/>
            <person name="Yue Z."/>
            <person name="Xu Y."/>
        </authorList>
    </citation>
    <scope>NUCLEOTIDE SEQUENCE [LARGE SCALE GENOMIC DNA]</scope>
    <source>
        <strain evidence="15">cv. Dabenzi</strain>
    </source>
</reference>
<comment type="caution">
    <text evidence="13">The sequence shown here is derived from an EMBL/GenBank/DDBJ whole genome shotgun (WGS) entry which is preliminary data.</text>
</comment>
<gene>
    <name evidence="13" type="ORF">CDL15_Pgr003688</name>
    <name evidence="14" type="ORF">CRG98_032686</name>
</gene>
<dbReference type="PROSITE" id="PS50089">
    <property type="entry name" value="ZF_RING_2"/>
    <property type="match status" value="1"/>
</dbReference>
<keyword evidence="6 9" id="KW-0863">Zinc-finger</keyword>
<dbReference type="Pfam" id="PF13639">
    <property type="entry name" value="zf-RING_2"/>
    <property type="match status" value="1"/>
</dbReference>
<dbReference type="GO" id="GO:0061630">
    <property type="term" value="F:ubiquitin protein ligase activity"/>
    <property type="evidence" value="ECO:0007669"/>
    <property type="project" value="UniProtKB-EC"/>
</dbReference>
<evidence type="ECO:0000256" key="9">
    <source>
        <dbReference type="PROSITE-ProRule" id="PRU00175"/>
    </source>
</evidence>
<feature type="region of interest" description="Disordered" evidence="10">
    <location>
        <begin position="92"/>
        <end position="114"/>
    </location>
</feature>
<evidence type="ECO:0000256" key="11">
    <source>
        <dbReference type="SAM" id="Phobius"/>
    </source>
</evidence>
<dbReference type="SUPFAM" id="SSF57850">
    <property type="entry name" value="RING/U-box"/>
    <property type="match status" value="1"/>
</dbReference>
<feature type="transmembrane region" description="Helical" evidence="11">
    <location>
        <begin position="61"/>
        <end position="81"/>
    </location>
</feature>
<evidence type="ECO:0000256" key="10">
    <source>
        <dbReference type="SAM" id="MobiDB-lite"/>
    </source>
</evidence>
<evidence type="ECO:0000256" key="6">
    <source>
        <dbReference type="ARBA" id="ARBA00022771"/>
    </source>
</evidence>
<dbReference type="InterPro" id="IPR001841">
    <property type="entry name" value="Znf_RING"/>
</dbReference>
<keyword evidence="11" id="KW-1133">Transmembrane helix</keyword>
<dbReference type="PANTHER" id="PTHR46913">
    <property type="entry name" value="RING-H2 FINGER PROTEIN ATL16"/>
    <property type="match status" value="1"/>
</dbReference>
<comment type="pathway">
    <text evidence="2">Protein modification; protein ubiquitination.</text>
</comment>
<evidence type="ECO:0000259" key="12">
    <source>
        <dbReference type="PROSITE" id="PS50089"/>
    </source>
</evidence>
<feature type="compositionally biased region" description="Polar residues" evidence="10">
    <location>
        <begin position="231"/>
        <end position="242"/>
    </location>
</feature>
<dbReference type="EMBL" id="PGOL01002564">
    <property type="protein sequence ID" value="PKI46875.1"/>
    <property type="molecule type" value="Genomic_DNA"/>
</dbReference>
<dbReference type="InterPro" id="IPR044600">
    <property type="entry name" value="ATL1/ATL16-like"/>
</dbReference>
<reference evidence="14 16" key="3">
    <citation type="submission" date="2017-11" db="EMBL/GenBank/DDBJ databases">
        <title>De-novo sequencing of pomegranate (Punica granatum L.) genome.</title>
        <authorList>
            <person name="Akparov Z."/>
            <person name="Amiraslanov A."/>
            <person name="Hajiyeva S."/>
            <person name="Abbasov M."/>
            <person name="Kaur K."/>
            <person name="Hamwieh A."/>
            <person name="Solovyev V."/>
            <person name="Salamov A."/>
            <person name="Braich B."/>
            <person name="Kosarev P."/>
            <person name="Mahmoud A."/>
            <person name="Hajiyev E."/>
            <person name="Babayeva S."/>
            <person name="Izzatullayeva V."/>
            <person name="Mammadov A."/>
            <person name="Mammadov A."/>
            <person name="Sharifova S."/>
            <person name="Ojaghi J."/>
            <person name="Eynullazada K."/>
            <person name="Bayramov B."/>
            <person name="Abdulazimova A."/>
            <person name="Shahmuradov I."/>
        </authorList>
    </citation>
    <scope>NUCLEOTIDE SEQUENCE [LARGE SCALE GENOMIC DNA]</scope>
    <source>
        <strain evidence="14">AG2017</strain>
        <strain evidence="16">cv. AG2017</strain>
        <tissue evidence="14">Leaf</tissue>
    </source>
</reference>
<proteinExistence type="predicted"/>
<dbReference type="GeneID" id="116206303"/>
<keyword evidence="8" id="KW-0862">Zinc</keyword>
<comment type="catalytic activity">
    <reaction evidence="1">
        <text>S-ubiquitinyl-[E2 ubiquitin-conjugating enzyme]-L-cysteine + [acceptor protein]-L-lysine = [E2 ubiquitin-conjugating enzyme]-L-cysteine + N(6)-ubiquitinyl-[acceptor protein]-L-lysine.</text>
        <dbReference type="EC" id="2.3.2.27"/>
    </reaction>
</comment>
<evidence type="ECO:0000256" key="5">
    <source>
        <dbReference type="ARBA" id="ARBA00022723"/>
    </source>
</evidence>
<reference evidence="13" key="2">
    <citation type="submission" date="2017-06" db="EMBL/GenBank/DDBJ databases">
        <title>The pomegranate genome and the genomics of punicalagin biosynthesis.</title>
        <authorList>
            <person name="Xu C."/>
        </authorList>
    </citation>
    <scope>NUCLEOTIDE SEQUENCE [LARGE SCALE GENOMIC DNA]</scope>
    <source>
        <tissue evidence="13">Fresh leaf</tissue>
    </source>
</reference>
<dbReference type="CDD" id="cd16461">
    <property type="entry name" value="RING-H2_EL5-like"/>
    <property type="match status" value="1"/>
</dbReference>
<evidence type="ECO:0000313" key="14">
    <source>
        <dbReference type="EMBL" id="PKI46875.1"/>
    </source>
</evidence>
<dbReference type="SMART" id="SM00184">
    <property type="entry name" value="RING"/>
    <property type="match status" value="1"/>
</dbReference>
<accession>A0A218XUE6</accession>
<keyword evidence="7" id="KW-0833">Ubl conjugation pathway</keyword>
<evidence type="ECO:0000256" key="7">
    <source>
        <dbReference type="ARBA" id="ARBA00022786"/>
    </source>
</evidence>
<dbReference type="GO" id="GO:0016567">
    <property type="term" value="P:protein ubiquitination"/>
    <property type="evidence" value="ECO:0007669"/>
    <property type="project" value="UniProtKB-UniPathway"/>
</dbReference>
<evidence type="ECO:0000256" key="2">
    <source>
        <dbReference type="ARBA" id="ARBA00004906"/>
    </source>
</evidence>
<evidence type="ECO:0000256" key="8">
    <source>
        <dbReference type="ARBA" id="ARBA00022833"/>
    </source>
</evidence>
<feature type="region of interest" description="Disordered" evidence="10">
    <location>
        <begin position="223"/>
        <end position="258"/>
    </location>
</feature>
<dbReference type="Proteomes" id="UP000197138">
    <property type="component" value="Unassembled WGS sequence"/>
</dbReference>
<feature type="compositionally biased region" description="Basic residues" evidence="10">
    <location>
        <begin position="382"/>
        <end position="394"/>
    </location>
</feature>
<organism evidence="13 15">
    <name type="scientific">Punica granatum</name>
    <name type="common">Pomegranate</name>
    <dbReference type="NCBI Taxonomy" id="22663"/>
    <lineage>
        <taxon>Eukaryota</taxon>
        <taxon>Viridiplantae</taxon>
        <taxon>Streptophyta</taxon>
        <taxon>Embryophyta</taxon>
        <taxon>Tracheophyta</taxon>
        <taxon>Spermatophyta</taxon>
        <taxon>Magnoliopsida</taxon>
        <taxon>eudicotyledons</taxon>
        <taxon>Gunneridae</taxon>
        <taxon>Pentapetalae</taxon>
        <taxon>rosids</taxon>
        <taxon>malvids</taxon>
        <taxon>Myrtales</taxon>
        <taxon>Lythraceae</taxon>
        <taxon>Punica</taxon>
    </lineage>
</organism>
<keyword evidence="4" id="KW-0808">Transferase</keyword>
<evidence type="ECO:0000256" key="4">
    <source>
        <dbReference type="ARBA" id="ARBA00022679"/>
    </source>
</evidence>
<dbReference type="InterPro" id="IPR013083">
    <property type="entry name" value="Znf_RING/FYVE/PHD"/>
</dbReference>
<name>A0A218XUE6_PUNGR</name>
<dbReference type="Gene3D" id="3.30.40.10">
    <property type="entry name" value="Zinc/RING finger domain, C3HC4 (zinc finger)"/>
    <property type="match status" value="1"/>
</dbReference>
<dbReference type="Proteomes" id="UP000233551">
    <property type="component" value="Unassembled WGS sequence"/>
</dbReference>
<dbReference type="EC" id="2.3.2.27" evidence="3"/>
<dbReference type="UniPathway" id="UPA00143"/>
<evidence type="ECO:0000313" key="13">
    <source>
        <dbReference type="EMBL" id="OWM88276.1"/>
    </source>
</evidence>
<sequence>MGSQGNPQAWIPYMTSKDCTQGICSLYCPQWCYLVFPPPPPLQYLGDGDDTSSSGPNFSPLIIAIIGVLASAFLLVTYYTVISKFCGSNGSSVTDTARDANSVPDGDPSSGPAHEPWYISSTGGGLDEALIRSIAVCKYKRGAGMVEGTCSVCLSEFQEDESVRLLPKCTHAFHVPCIDTWLKSHSNCPLCRSEVAFTGSFPVAMPLPPVVIQLPWNENQQVVEDQPTDPGRTSTHSASSDVTDQEEATEIGDHAAKSQSLRISSGIGNNIETPTPTDSVVIEVGSDDSEGLQPIRRSFSMGHSCLTVADILTVDQDEEDHQVQESSTSCSTVNHYAAGSANESSLEMCKTEHKRGFLHCAIDRPVPMKRSLSSGRLSLSRHGTRRTKGARIPV</sequence>
<evidence type="ECO:0000313" key="16">
    <source>
        <dbReference type="Proteomes" id="UP000233551"/>
    </source>
</evidence>
<keyword evidence="11" id="KW-0472">Membrane</keyword>